<dbReference type="AlphaFoldDB" id="A0A6B0HT77"/>
<keyword evidence="1" id="KW-0489">Methyltransferase</keyword>
<sequence length="425" mass="48855">MYRNGFKNKGKIKIRDKCTFNTSYFNVSHFNISRGRFKGLRLNLESNGVTRPTKSIVKKSFFDSLQDCINGVIFIECFAGSGQMGFEALSCGAKRAIFFEKDSNAYKNLLSNINIFNQKTYKYYNDIESKITPLESNLESLLESKETLESNLESPLESNLESLKSKEKSKRNSKLDSKLDSKKNTLDSKKDSKKNTPNSKKDSINPNNLRFQNIESLHIKNLQECKDKKLTNLVNLDSINTKFHNKNAKNLQNIKLDSKENIIESYNLDFFQSLHILESLSENITNIETTKNQTKNIESKIKNDIISTLNQKTLQKQTQKGKFERTIHTESKTDSIESSKIAKKQSQILLYLDPPFIVRQGFCDIYDKIITFIESFSKNLQDSIKIIVIEMQSGIDIASKICNFECYKVSKFGKTSLVYYKNMQS</sequence>
<dbReference type="Proteomes" id="UP000477070">
    <property type="component" value="Unassembled WGS sequence"/>
</dbReference>
<proteinExistence type="predicted"/>
<gene>
    <name evidence="4" type="ORF">DCO61_07145</name>
</gene>
<dbReference type="EMBL" id="QBIU01000001">
    <property type="protein sequence ID" value="MWV69778.1"/>
    <property type="molecule type" value="Genomic_DNA"/>
</dbReference>
<feature type="compositionally biased region" description="Basic and acidic residues" evidence="3">
    <location>
        <begin position="173"/>
        <end position="203"/>
    </location>
</feature>
<reference evidence="4 5" key="1">
    <citation type="submission" date="2019-12" db="EMBL/GenBank/DDBJ databases">
        <title>Multi-Generational Helicobacter saguini Isolates.</title>
        <authorList>
            <person name="Mannion A."/>
            <person name="Shen Z."/>
            <person name="Fox J.G."/>
        </authorList>
    </citation>
    <scope>NUCLEOTIDE SEQUENCE [LARGE SCALE GENOMIC DNA]</scope>
    <source>
        <strain evidence="5">16-048 (F4)</strain>
    </source>
</reference>
<protein>
    <submittedName>
        <fullName evidence="4">Uncharacterized protein</fullName>
    </submittedName>
</protein>
<organism evidence="4 5">
    <name type="scientific">Helicobacter saguini</name>
    <dbReference type="NCBI Taxonomy" id="1548018"/>
    <lineage>
        <taxon>Bacteria</taxon>
        <taxon>Pseudomonadati</taxon>
        <taxon>Campylobacterota</taxon>
        <taxon>Epsilonproteobacteria</taxon>
        <taxon>Campylobacterales</taxon>
        <taxon>Helicobacteraceae</taxon>
        <taxon>Helicobacter</taxon>
    </lineage>
</organism>
<dbReference type="GO" id="GO:0031167">
    <property type="term" value="P:rRNA methylation"/>
    <property type="evidence" value="ECO:0007669"/>
    <property type="project" value="InterPro"/>
</dbReference>
<evidence type="ECO:0000256" key="3">
    <source>
        <dbReference type="SAM" id="MobiDB-lite"/>
    </source>
</evidence>
<dbReference type="Gene3D" id="3.40.50.150">
    <property type="entry name" value="Vaccinia Virus protein VP39"/>
    <property type="match status" value="1"/>
</dbReference>
<dbReference type="Pfam" id="PF03602">
    <property type="entry name" value="Cons_hypoth95"/>
    <property type="match status" value="1"/>
</dbReference>
<dbReference type="SUPFAM" id="SSF53335">
    <property type="entry name" value="S-adenosyl-L-methionine-dependent methyltransferases"/>
    <property type="match status" value="1"/>
</dbReference>
<feature type="region of interest" description="Disordered" evidence="3">
    <location>
        <begin position="149"/>
        <end position="208"/>
    </location>
</feature>
<accession>A0A6B0HT77</accession>
<dbReference type="GO" id="GO:0008168">
    <property type="term" value="F:methyltransferase activity"/>
    <property type="evidence" value="ECO:0007669"/>
    <property type="project" value="UniProtKB-KW"/>
</dbReference>
<dbReference type="InterPro" id="IPR004398">
    <property type="entry name" value="RNA_MeTrfase_RsmD"/>
</dbReference>
<dbReference type="InterPro" id="IPR029063">
    <property type="entry name" value="SAM-dependent_MTases_sf"/>
</dbReference>
<evidence type="ECO:0000313" key="5">
    <source>
        <dbReference type="Proteomes" id="UP000477070"/>
    </source>
</evidence>
<evidence type="ECO:0000256" key="2">
    <source>
        <dbReference type="ARBA" id="ARBA00022679"/>
    </source>
</evidence>
<keyword evidence="2" id="KW-0808">Transferase</keyword>
<evidence type="ECO:0000313" key="4">
    <source>
        <dbReference type="EMBL" id="MWV69778.1"/>
    </source>
</evidence>
<dbReference type="PANTHER" id="PTHR43542:SF1">
    <property type="entry name" value="METHYLTRANSFERASE"/>
    <property type="match status" value="1"/>
</dbReference>
<name>A0A6B0HT77_9HELI</name>
<dbReference type="RefSeq" id="WP_052062701.1">
    <property type="nucleotide sequence ID" value="NZ_JRMP02000002.1"/>
</dbReference>
<evidence type="ECO:0000256" key="1">
    <source>
        <dbReference type="ARBA" id="ARBA00022603"/>
    </source>
</evidence>
<feature type="compositionally biased region" description="Low complexity" evidence="3">
    <location>
        <begin position="149"/>
        <end position="162"/>
    </location>
</feature>
<comment type="caution">
    <text evidence="4">The sequence shown here is derived from an EMBL/GenBank/DDBJ whole genome shotgun (WGS) entry which is preliminary data.</text>
</comment>
<dbReference type="PANTHER" id="PTHR43542">
    <property type="entry name" value="METHYLTRANSFERASE"/>
    <property type="match status" value="1"/>
</dbReference>